<feature type="domain" description="Integrase catalytic" evidence="1">
    <location>
        <begin position="1"/>
        <end position="133"/>
    </location>
</feature>
<dbReference type="PANTHER" id="PTHR47515:SF2">
    <property type="entry name" value="INTEGRASE CORE DOMAIN PROTEIN"/>
    <property type="match status" value="1"/>
</dbReference>
<accession>A0A432XIS3</accession>
<reference evidence="3" key="1">
    <citation type="journal article" date="2018" name="Front. Microbiol.">
        <title>Genome-Based Analysis Reveals the Taxonomy and Diversity of the Family Idiomarinaceae.</title>
        <authorList>
            <person name="Liu Y."/>
            <person name="Lai Q."/>
            <person name="Shao Z."/>
        </authorList>
    </citation>
    <scope>NUCLEOTIDE SEQUENCE [LARGE SCALE GENOMIC DNA]</scope>
    <source>
        <strain evidence="3">F23</strain>
    </source>
</reference>
<gene>
    <name evidence="2" type="ORF">CWE25_13255</name>
</gene>
<organism evidence="2 3">
    <name type="scientific">Idiomarina fontislapidosi</name>
    <dbReference type="NCBI Taxonomy" id="263723"/>
    <lineage>
        <taxon>Bacteria</taxon>
        <taxon>Pseudomonadati</taxon>
        <taxon>Pseudomonadota</taxon>
        <taxon>Gammaproteobacteria</taxon>
        <taxon>Alteromonadales</taxon>
        <taxon>Idiomarinaceae</taxon>
        <taxon>Idiomarina</taxon>
    </lineage>
</organism>
<dbReference type="Proteomes" id="UP000287330">
    <property type="component" value="Unassembled WGS sequence"/>
</dbReference>
<keyword evidence="3" id="KW-1185">Reference proteome</keyword>
<dbReference type="Pfam" id="PF13683">
    <property type="entry name" value="rve_3"/>
    <property type="match status" value="1"/>
</dbReference>
<proteinExistence type="predicted"/>
<dbReference type="GO" id="GO:0015074">
    <property type="term" value="P:DNA integration"/>
    <property type="evidence" value="ECO:0007669"/>
    <property type="project" value="InterPro"/>
</dbReference>
<dbReference type="InterPro" id="IPR036397">
    <property type="entry name" value="RNaseH_sf"/>
</dbReference>
<dbReference type="InterPro" id="IPR001584">
    <property type="entry name" value="Integrase_cat-core"/>
</dbReference>
<dbReference type="EMBL" id="PIPV01000023">
    <property type="protein sequence ID" value="RUO48628.1"/>
    <property type="molecule type" value="Genomic_DNA"/>
</dbReference>
<dbReference type="InterPro" id="IPR012337">
    <property type="entry name" value="RNaseH-like_sf"/>
</dbReference>
<dbReference type="AlphaFoldDB" id="A0A432XIS3"/>
<evidence type="ECO:0000259" key="1">
    <source>
        <dbReference type="PROSITE" id="PS50994"/>
    </source>
</evidence>
<sequence>MLDDYNREGLTIEADLSLPSARVIRALGQVIEWRGKPAALRCDNGLEYISAELTSWVEKQKITLLYIQPGKTTQNAYIERFSRTVLHEWLDLHMFESVEQAQKRATEWLWIYNNERSNTAIGGIPPKYLTQAVH</sequence>
<dbReference type="SUPFAM" id="SSF53098">
    <property type="entry name" value="Ribonuclease H-like"/>
    <property type="match status" value="1"/>
</dbReference>
<dbReference type="Gene3D" id="3.30.420.10">
    <property type="entry name" value="Ribonuclease H-like superfamily/Ribonuclease H"/>
    <property type="match status" value="1"/>
</dbReference>
<dbReference type="PROSITE" id="PS50994">
    <property type="entry name" value="INTEGRASE"/>
    <property type="match status" value="1"/>
</dbReference>
<comment type="caution">
    <text evidence="2">The sequence shown here is derived from an EMBL/GenBank/DDBJ whole genome shotgun (WGS) entry which is preliminary data.</text>
</comment>
<name>A0A432XIS3_9GAMM</name>
<protein>
    <recommendedName>
        <fullName evidence="1">Integrase catalytic domain-containing protein</fullName>
    </recommendedName>
</protein>
<dbReference type="GO" id="GO:0003676">
    <property type="term" value="F:nucleic acid binding"/>
    <property type="evidence" value="ECO:0007669"/>
    <property type="project" value="InterPro"/>
</dbReference>
<dbReference type="PANTHER" id="PTHR47515">
    <property type="entry name" value="LOW CALCIUM RESPONSE LOCUS PROTEIN T"/>
    <property type="match status" value="1"/>
</dbReference>
<dbReference type="OrthoDB" id="9774685at2"/>
<evidence type="ECO:0000313" key="2">
    <source>
        <dbReference type="EMBL" id="RUO48628.1"/>
    </source>
</evidence>
<evidence type="ECO:0000313" key="3">
    <source>
        <dbReference type="Proteomes" id="UP000287330"/>
    </source>
</evidence>